<proteinExistence type="predicted"/>
<keyword evidence="2" id="KW-1185">Reference proteome</keyword>
<evidence type="ECO:0000313" key="2">
    <source>
        <dbReference type="Proteomes" id="UP001632038"/>
    </source>
</evidence>
<gene>
    <name evidence="1" type="ORF">CASFOL_002549</name>
</gene>
<organism evidence="1 2">
    <name type="scientific">Castilleja foliolosa</name>
    <dbReference type="NCBI Taxonomy" id="1961234"/>
    <lineage>
        <taxon>Eukaryota</taxon>
        <taxon>Viridiplantae</taxon>
        <taxon>Streptophyta</taxon>
        <taxon>Embryophyta</taxon>
        <taxon>Tracheophyta</taxon>
        <taxon>Spermatophyta</taxon>
        <taxon>Magnoliopsida</taxon>
        <taxon>eudicotyledons</taxon>
        <taxon>Gunneridae</taxon>
        <taxon>Pentapetalae</taxon>
        <taxon>asterids</taxon>
        <taxon>lamiids</taxon>
        <taxon>Lamiales</taxon>
        <taxon>Orobanchaceae</taxon>
        <taxon>Pedicularideae</taxon>
        <taxon>Castillejinae</taxon>
        <taxon>Castilleja</taxon>
    </lineage>
</organism>
<evidence type="ECO:0000313" key="1">
    <source>
        <dbReference type="EMBL" id="KAL3652868.1"/>
    </source>
</evidence>
<protein>
    <submittedName>
        <fullName evidence="1">Uncharacterized protein</fullName>
    </submittedName>
</protein>
<dbReference type="Proteomes" id="UP001632038">
    <property type="component" value="Unassembled WGS sequence"/>
</dbReference>
<reference evidence="2" key="1">
    <citation type="journal article" date="2024" name="IScience">
        <title>Strigolactones Initiate the Formation of Haustorium-like Structures in Castilleja.</title>
        <authorList>
            <person name="Buerger M."/>
            <person name="Peterson D."/>
            <person name="Chory J."/>
        </authorList>
    </citation>
    <scope>NUCLEOTIDE SEQUENCE [LARGE SCALE GENOMIC DNA]</scope>
</reference>
<accession>A0ABD3EEM8</accession>
<dbReference type="AlphaFoldDB" id="A0ABD3EEM8"/>
<comment type="caution">
    <text evidence="1">The sequence shown here is derived from an EMBL/GenBank/DDBJ whole genome shotgun (WGS) entry which is preliminary data.</text>
</comment>
<name>A0ABD3EEM8_9LAMI</name>
<dbReference type="EMBL" id="JAVIJP010000005">
    <property type="protein sequence ID" value="KAL3652868.1"/>
    <property type="molecule type" value="Genomic_DNA"/>
</dbReference>
<sequence>MTVFFSCYQFHRNKFSSDGVVPDRSKNEYPNLFVDGFPAYGVDYPVFKPLIIRG</sequence>